<proteinExistence type="predicted"/>
<reference evidence="2" key="1">
    <citation type="journal article" date="2014" name="Science">
        <title>Ancient hybridizations among the ancestral genomes of bread wheat.</title>
        <authorList>
            <consortium name="International Wheat Genome Sequencing Consortium,"/>
            <person name="Marcussen T."/>
            <person name="Sandve S.R."/>
            <person name="Heier L."/>
            <person name="Spannagl M."/>
            <person name="Pfeifer M."/>
            <person name="Jakobsen K.S."/>
            <person name="Wulff B.B."/>
            <person name="Steuernagel B."/>
            <person name="Mayer K.F."/>
            <person name="Olsen O.A."/>
        </authorList>
    </citation>
    <scope>NUCLEOTIDE SEQUENCE [LARGE SCALE GENOMIC DNA]</scope>
    <source>
        <strain evidence="2">cv. AL8/78</strain>
    </source>
</reference>
<sequence length="43" mass="4811">MCIIVMSSFVFGIFFLTFRHVLMHSSGLVCLKCACACYILCSD</sequence>
<dbReference type="AlphaFoldDB" id="A0A453MUT3"/>
<reference evidence="1" key="4">
    <citation type="submission" date="2019-03" db="UniProtKB">
        <authorList>
            <consortium name="EnsemblPlants"/>
        </authorList>
    </citation>
    <scope>IDENTIFICATION</scope>
</reference>
<organism evidence="1 2">
    <name type="scientific">Aegilops tauschii subsp. strangulata</name>
    <name type="common">Goatgrass</name>
    <dbReference type="NCBI Taxonomy" id="200361"/>
    <lineage>
        <taxon>Eukaryota</taxon>
        <taxon>Viridiplantae</taxon>
        <taxon>Streptophyta</taxon>
        <taxon>Embryophyta</taxon>
        <taxon>Tracheophyta</taxon>
        <taxon>Spermatophyta</taxon>
        <taxon>Magnoliopsida</taxon>
        <taxon>Liliopsida</taxon>
        <taxon>Poales</taxon>
        <taxon>Poaceae</taxon>
        <taxon>BOP clade</taxon>
        <taxon>Pooideae</taxon>
        <taxon>Triticodae</taxon>
        <taxon>Triticeae</taxon>
        <taxon>Triticinae</taxon>
        <taxon>Aegilops</taxon>
    </lineage>
</organism>
<reference evidence="1" key="3">
    <citation type="journal article" date="2017" name="Nature">
        <title>Genome sequence of the progenitor of the wheat D genome Aegilops tauschii.</title>
        <authorList>
            <person name="Luo M.C."/>
            <person name="Gu Y.Q."/>
            <person name="Puiu D."/>
            <person name="Wang H."/>
            <person name="Twardziok S.O."/>
            <person name="Deal K.R."/>
            <person name="Huo N."/>
            <person name="Zhu T."/>
            <person name="Wang L."/>
            <person name="Wang Y."/>
            <person name="McGuire P.E."/>
            <person name="Liu S."/>
            <person name="Long H."/>
            <person name="Ramasamy R.K."/>
            <person name="Rodriguez J.C."/>
            <person name="Van S.L."/>
            <person name="Yuan L."/>
            <person name="Wang Z."/>
            <person name="Xia Z."/>
            <person name="Xiao L."/>
            <person name="Anderson O.D."/>
            <person name="Ouyang S."/>
            <person name="Liang Y."/>
            <person name="Zimin A.V."/>
            <person name="Pertea G."/>
            <person name="Qi P."/>
            <person name="Bennetzen J.L."/>
            <person name="Dai X."/>
            <person name="Dawson M.W."/>
            <person name="Muller H.G."/>
            <person name="Kugler K."/>
            <person name="Rivarola-Duarte L."/>
            <person name="Spannagl M."/>
            <person name="Mayer K.F.X."/>
            <person name="Lu F.H."/>
            <person name="Bevan M.W."/>
            <person name="Leroy P."/>
            <person name="Li P."/>
            <person name="You F.M."/>
            <person name="Sun Q."/>
            <person name="Liu Z."/>
            <person name="Lyons E."/>
            <person name="Wicker T."/>
            <person name="Salzberg S.L."/>
            <person name="Devos K.M."/>
            <person name="Dvorak J."/>
        </authorList>
    </citation>
    <scope>NUCLEOTIDE SEQUENCE [LARGE SCALE GENOMIC DNA]</scope>
    <source>
        <strain evidence="1">cv. AL8/78</strain>
    </source>
</reference>
<protein>
    <submittedName>
        <fullName evidence="1">Uncharacterized protein</fullName>
    </submittedName>
</protein>
<reference evidence="2" key="2">
    <citation type="journal article" date="2017" name="Nat. Plants">
        <title>The Aegilops tauschii genome reveals multiple impacts of transposons.</title>
        <authorList>
            <person name="Zhao G."/>
            <person name="Zou C."/>
            <person name="Li K."/>
            <person name="Wang K."/>
            <person name="Li T."/>
            <person name="Gao L."/>
            <person name="Zhang X."/>
            <person name="Wang H."/>
            <person name="Yang Z."/>
            <person name="Liu X."/>
            <person name="Jiang W."/>
            <person name="Mao L."/>
            <person name="Kong X."/>
            <person name="Jiao Y."/>
            <person name="Jia J."/>
        </authorList>
    </citation>
    <scope>NUCLEOTIDE SEQUENCE [LARGE SCALE GENOMIC DNA]</scope>
    <source>
        <strain evidence="2">cv. AL8/78</strain>
    </source>
</reference>
<evidence type="ECO:0000313" key="2">
    <source>
        <dbReference type="Proteomes" id="UP000015105"/>
    </source>
</evidence>
<reference evidence="1" key="5">
    <citation type="journal article" date="2021" name="G3 (Bethesda)">
        <title>Aegilops tauschii genome assembly Aet v5.0 features greater sequence contiguity and improved annotation.</title>
        <authorList>
            <person name="Wang L."/>
            <person name="Zhu T."/>
            <person name="Rodriguez J.C."/>
            <person name="Deal K.R."/>
            <person name="Dubcovsky J."/>
            <person name="McGuire P.E."/>
            <person name="Lux T."/>
            <person name="Spannagl M."/>
            <person name="Mayer K.F.X."/>
            <person name="Baldrich P."/>
            <person name="Meyers B.C."/>
            <person name="Huo N."/>
            <person name="Gu Y.Q."/>
            <person name="Zhou H."/>
            <person name="Devos K.M."/>
            <person name="Bennetzen J.L."/>
            <person name="Unver T."/>
            <person name="Budak H."/>
            <person name="Gulick P.J."/>
            <person name="Galiba G."/>
            <person name="Kalapos B."/>
            <person name="Nelson D.R."/>
            <person name="Li P."/>
            <person name="You F.M."/>
            <person name="Luo M.C."/>
            <person name="Dvorak J."/>
        </authorList>
    </citation>
    <scope>NUCLEOTIDE SEQUENCE [LARGE SCALE GENOMIC DNA]</scope>
    <source>
        <strain evidence="1">cv. AL8/78</strain>
    </source>
</reference>
<keyword evidence="2" id="KW-1185">Reference proteome</keyword>
<evidence type="ECO:0000313" key="1">
    <source>
        <dbReference type="EnsemblPlants" id="AET6Gv20086900.22"/>
    </source>
</evidence>
<dbReference type="EnsemblPlants" id="AET6Gv20086900.22">
    <property type="protein sequence ID" value="AET6Gv20086900.22"/>
    <property type="gene ID" value="AET6Gv20086900"/>
</dbReference>
<dbReference type="Proteomes" id="UP000015105">
    <property type="component" value="Chromosome 6D"/>
</dbReference>
<dbReference type="Gramene" id="AET6Gv20086900.22">
    <property type="protein sequence ID" value="AET6Gv20086900.22"/>
    <property type="gene ID" value="AET6Gv20086900"/>
</dbReference>
<accession>A0A453MUT3</accession>
<name>A0A453MUT3_AEGTS</name>